<dbReference type="InterPro" id="IPR006600">
    <property type="entry name" value="HTH_CenpB_DNA-bd_dom"/>
</dbReference>
<dbReference type="GO" id="GO:0003677">
    <property type="term" value="F:DNA binding"/>
    <property type="evidence" value="ECO:0007669"/>
    <property type="project" value="UniProtKB-KW"/>
</dbReference>
<dbReference type="EMBL" id="JNBR01001660">
    <property type="protein sequence ID" value="OQR85547.1"/>
    <property type="molecule type" value="Genomic_DNA"/>
</dbReference>
<dbReference type="Proteomes" id="UP000243579">
    <property type="component" value="Unassembled WGS sequence"/>
</dbReference>
<dbReference type="OrthoDB" id="89444at2759"/>
<proteinExistence type="predicted"/>
<protein>
    <recommendedName>
        <fullName evidence="2">HTH CENPB-type domain-containing protein</fullName>
    </recommendedName>
</protein>
<dbReference type="AlphaFoldDB" id="A0A1V9YIP7"/>
<keyword evidence="1" id="KW-0238">DNA-binding</keyword>
<feature type="domain" description="HTH CENPB-type" evidence="2">
    <location>
        <begin position="1"/>
        <end position="62"/>
    </location>
</feature>
<reference evidence="3 4" key="1">
    <citation type="journal article" date="2014" name="Genome Biol. Evol.">
        <title>The secreted proteins of Achlya hypogyna and Thraustotheca clavata identify the ancestral oomycete secretome and reveal gene acquisitions by horizontal gene transfer.</title>
        <authorList>
            <person name="Misner I."/>
            <person name="Blouin N."/>
            <person name="Leonard G."/>
            <person name="Richards T.A."/>
            <person name="Lane C.E."/>
        </authorList>
    </citation>
    <scope>NUCLEOTIDE SEQUENCE [LARGE SCALE GENOMIC DNA]</scope>
    <source>
        <strain evidence="3 4">ATCC 48635</strain>
    </source>
</reference>
<organism evidence="3 4">
    <name type="scientific">Achlya hypogyna</name>
    <name type="common">Oomycete</name>
    <name type="synonym">Protoachlya hypogyna</name>
    <dbReference type="NCBI Taxonomy" id="1202772"/>
    <lineage>
        <taxon>Eukaryota</taxon>
        <taxon>Sar</taxon>
        <taxon>Stramenopiles</taxon>
        <taxon>Oomycota</taxon>
        <taxon>Saprolegniomycetes</taxon>
        <taxon>Saprolegniales</taxon>
        <taxon>Achlyaceae</taxon>
        <taxon>Achlya</taxon>
    </lineage>
</organism>
<evidence type="ECO:0000313" key="4">
    <source>
        <dbReference type="Proteomes" id="UP000243579"/>
    </source>
</evidence>
<gene>
    <name evidence="3" type="ORF">ACHHYP_11708</name>
</gene>
<accession>A0A1V9YIP7</accession>
<sequence length="394" mass="43387">MEKGVVEFAHFRATRGMCVGVPELRFILMDTANFYGIVVPENFPDRHWMSRFLKRHPSLSIRQSQLLDVSRYRVSTVDVVTAYYNNLASIIGQFPPEAIWNADETGICAQGRRPPRVICPKGLRANVVRSTDRENVSILACISAAGAALPPMYIYAGPCDGAPFSVFKRKIEKAISIFPGKNRGALPTRDDLAALSCQPWLEAVTASNITSAFAKCGIWPLNLDQMKADIVGKAPEAGSLVSTMPNVAAALENLAPLMVTKRLQKVWDRKGLSREAVTVANRNLDRFMSTWDVKTKPKTGQFIPEKEAKMLTGGGYLITREDMLALLAEQQETKRLKSEGVAKRRVERETKKAAKLSEKSAKLAKKSAKLAGKSVNISRKVAVDSKPATIEIVV</sequence>
<evidence type="ECO:0000259" key="2">
    <source>
        <dbReference type="PROSITE" id="PS51253"/>
    </source>
</evidence>
<dbReference type="PROSITE" id="PS51253">
    <property type="entry name" value="HTH_CENPB"/>
    <property type="match status" value="1"/>
</dbReference>
<evidence type="ECO:0000313" key="3">
    <source>
        <dbReference type="EMBL" id="OQR85547.1"/>
    </source>
</evidence>
<name>A0A1V9YIP7_ACHHY</name>
<evidence type="ECO:0000256" key="1">
    <source>
        <dbReference type="ARBA" id="ARBA00023125"/>
    </source>
</evidence>
<keyword evidence="4" id="KW-1185">Reference proteome</keyword>
<comment type="caution">
    <text evidence="3">The sequence shown here is derived from an EMBL/GenBank/DDBJ whole genome shotgun (WGS) entry which is preliminary data.</text>
</comment>